<dbReference type="Proteomes" id="UP000789572">
    <property type="component" value="Unassembled WGS sequence"/>
</dbReference>
<accession>A0A9N9EIP3</accession>
<dbReference type="AlphaFoldDB" id="A0A9N9EIP3"/>
<reference evidence="2" key="1">
    <citation type="submission" date="2021-06" db="EMBL/GenBank/DDBJ databases">
        <authorList>
            <person name="Kallberg Y."/>
            <person name="Tangrot J."/>
            <person name="Rosling A."/>
        </authorList>
    </citation>
    <scope>NUCLEOTIDE SEQUENCE</scope>
    <source>
        <strain evidence="2">IA702</strain>
    </source>
</reference>
<gene>
    <name evidence="2" type="ORF">POCULU_LOCUS11222</name>
</gene>
<dbReference type="EMBL" id="CAJVPJ010007481">
    <property type="protein sequence ID" value="CAG8675758.1"/>
    <property type="molecule type" value="Genomic_DNA"/>
</dbReference>
<feature type="compositionally biased region" description="Basic residues" evidence="1">
    <location>
        <begin position="34"/>
        <end position="44"/>
    </location>
</feature>
<evidence type="ECO:0000313" key="3">
    <source>
        <dbReference type="Proteomes" id="UP000789572"/>
    </source>
</evidence>
<evidence type="ECO:0000256" key="1">
    <source>
        <dbReference type="SAM" id="MobiDB-lite"/>
    </source>
</evidence>
<comment type="caution">
    <text evidence="2">The sequence shown here is derived from an EMBL/GenBank/DDBJ whole genome shotgun (WGS) entry which is preliminary data.</text>
</comment>
<protein>
    <submittedName>
        <fullName evidence="2">10297_t:CDS:1</fullName>
    </submittedName>
</protein>
<feature type="compositionally biased region" description="Pro residues" evidence="1">
    <location>
        <begin position="1"/>
        <end position="15"/>
    </location>
</feature>
<sequence length="44" mass="5031">PTTPPQQPTPPPSPTPEEEKEKIWGRLCRTKTNSTRRKKKDCGK</sequence>
<keyword evidence="3" id="KW-1185">Reference proteome</keyword>
<organism evidence="2 3">
    <name type="scientific">Paraglomus occultum</name>
    <dbReference type="NCBI Taxonomy" id="144539"/>
    <lineage>
        <taxon>Eukaryota</taxon>
        <taxon>Fungi</taxon>
        <taxon>Fungi incertae sedis</taxon>
        <taxon>Mucoromycota</taxon>
        <taxon>Glomeromycotina</taxon>
        <taxon>Glomeromycetes</taxon>
        <taxon>Paraglomerales</taxon>
        <taxon>Paraglomeraceae</taxon>
        <taxon>Paraglomus</taxon>
    </lineage>
</organism>
<feature type="region of interest" description="Disordered" evidence="1">
    <location>
        <begin position="1"/>
        <end position="44"/>
    </location>
</feature>
<name>A0A9N9EIP3_9GLOM</name>
<proteinExistence type="predicted"/>
<evidence type="ECO:0000313" key="2">
    <source>
        <dbReference type="EMBL" id="CAG8675758.1"/>
    </source>
</evidence>
<feature type="non-terminal residue" evidence="2">
    <location>
        <position position="1"/>
    </location>
</feature>